<evidence type="ECO:0000313" key="4">
    <source>
        <dbReference type="Proteomes" id="UP000224634"/>
    </source>
</evidence>
<dbReference type="CDD" id="cd18186">
    <property type="entry name" value="BTB_POZ_ZBTB_KLHL-like"/>
    <property type="match status" value="1"/>
</dbReference>
<dbReference type="PANTHER" id="PTHR47843:SF5">
    <property type="entry name" value="BTB_POZ DOMAIN PROTEIN"/>
    <property type="match status" value="1"/>
</dbReference>
<dbReference type="Proteomes" id="UP000224634">
    <property type="component" value="Unassembled WGS sequence"/>
</dbReference>
<gene>
    <name evidence="3" type="ORF">AJ80_10017</name>
</gene>
<dbReference type="EMBL" id="PDNA01000497">
    <property type="protein sequence ID" value="PGG95138.1"/>
    <property type="molecule type" value="Genomic_DNA"/>
</dbReference>
<organism evidence="3 4">
    <name type="scientific">Polytolypa hystricis (strain UAMH7299)</name>
    <dbReference type="NCBI Taxonomy" id="1447883"/>
    <lineage>
        <taxon>Eukaryota</taxon>
        <taxon>Fungi</taxon>
        <taxon>Dikarya</taxon>
        <taxon>Ascomycota</taxon>
        <taxon>Pezizomycotina</taxon>
        <taxon>Eurotiomycetes</taxon>
        <taxon>Eurotiomycetidae</taxon>
        <taxon>Onygenales</taxon>
        <taxon>Onygenales incertae sedis</taxon>
        <taxon>Polytolypa</taxon>
    </lineage>
</organism>
<dbReference type="InterPro" id="IPR000210">
    <property type="entry name" value="BTB/POZ_dom"/>
</dbReference>
<dbReference type="SUPFAM" id="SSF54695">
    <property type="entry name" value="POZ domain"/>
    <property type="match status" value="1"/>
</dbReference>
<dbReference type="InterPro" id="IPR011333">
    <property type="entry name" value="SKP1/BTB/POZ_sf"/>
</dbReference>
<feature type="region of interest" description="Disordered" evidence="1">
    <location>
        <begin position="88"/>
        <end position="112"/>
    </location>
</feature>
<dbReference type="AlphaFoldDB" id="A0A2B7WEY0"/>
<feature type="domain" description="BTB" evidence="2">
    <location>
        <begin position="24"/>
        <end position="90"/>
    </location>
</feature>
<feature type="compositionally biased region" description="Polar residues" evidence="1">
    <location>
        <begin position="92"/>
        <end position="112"/>
    </location>
</feature>
<comment type="caution">
    <text evidence="3">The sequence shown here is derived from an EMBL/GenBank/DDBJ whole genome shotgun (WGS) entry which is preliminary data.</text>
</comment>
<dbReference type="OrthoDB" id="61370at2759"/>
<sequence length="223" mass="25143">MSSLKKTLSLEETLSSIRETGLFSDLTLCCQSKNFAIHRCIVCLQSEYFKKALTGDFKEASSRIINLDDDPFIVEKIVQYLYGANYDDDSSPSEGRNNIPSESGNDIASGSRNPAEINAQVYIAADRYAIPDLKTLAIRKLESYLEKDWQSGEFISVLEIAYDWGGLEAPGLRGLLMRFVCQHLSGLRAQKDFLAVLKNYQEFSYDCSTMMMEKVLELEGYGY</sequence>
<dbReference type="Gene3D" id="3.30.710.10">
    <property type="entry name" value="Potassium Channel Kv1.1, Chain A"/>
    <property type="match status" value="1"/>
</dbReference>
<evidence type="ECO:0000256" key="1">
    <source>
        <dbReference type="SAM" id="MobiDB-lite"/>
    </source>
</evidence>
<dbReference type="Pfam" id="PF00651">
    <property type="entry name" value="BTB"/>
    <property type="match status" value="1"/>
</dbReference>
<evidence type="ECO:0000259" key="2">
    <source>
        <dbReference type="PROSITE" id="PS50097"/>
    </source>
</evidence>
<dbReference type="STRING" id="1447883.A0A2B7WEY0"/>
<protein>
    <recommendedName>
        <fullName evidence="2">BTB domain-containing protein</fullName>
    </recommendedName>
</protein>
<dbReference type="SMART" id="SM00225">
    <property type="entry name" value="BTB"/>
    <property type="match status" value="1"/>
</dbReference>
<proteinExistence type="predicted"/>
<dbReference type="PANTHER" id="PTHR47843">
    <property type="entry name" value="BTB DOMAIN-CONTAINING PROTEIN-RELATED"/>
    <property type="match status" value="1"/>
</dbReference>
<accession>A0A2B7WEY0</accession>
<reference evidence="3 4" key="1">
    <citation type="submission" date="2017-10" db="EMBL/GenBank/DDBJ databases">
        <title>Comparative genomics in systemic dimorphic fungi from Ajellomycetaceae.</title>
        <authorList>
            <person name="Munoz J.F."/>
            <person name="Mcewen J.G."/>
            <person name="Clay O.K."/>
            <person name="Cuomo C.A."/>
        </authorList>
    </citation>
    <scope>NUCLEOTIDE SEQUENCE [LARGE SCALE GENOMIC DNA]</scope>
    <source>
        <strain evidence="3 4">UAMH7299</strain>
    </source>
</reference>
<name>A0A2B7WEY0_POLH7</name>
<dbReference type="PROSITE" id="PS50097">
    <property type="entry name" value="BTB"/>
    <property type="match status" value="1"/>
</dbReference>
<evidence type="ECO:0000313" key="3">
    <source>
        <dbReference type="EMBL" id="PGG95138.1"/>
    </source>
</evidence>
<keyword evidence="4" id="KW-1185">Reference proteome</keyword>